<dbReference type="PROSITE" id="PS50956">
    <property type="entry name" value="HTH_ASNC_2"/>
    <property type="match status" value="1"/>
</dbReference>
<dbReference type="InterPro" id="IPR011008">
    <property type="entry name" value="Dimeric_a/b-barrel"/>
</dbReference>
<evidence type="ECO:0000256" key="3">
    <source>
        <dbReference type="ARBA" id="ARBA00023163"/>
    </source>
</evidence>
<dbReference type="RefSeq" id="WP_151139616.1">
    <property type="nucleotide sequence ID" value="NZ_VZUS01000004.1"/>
</dbReference>
<dbReference type="GO" id="GO:0043565">
    <property type="term" value="F:sequence-specific DNA binding"/>
    <property type="evidence" value="ECO:0007669"/>
    <property type="project" value="InterPro"/>
</dbReference>
<dbReference type="InterPro" id="IPR036390">
    <property type="entry name" value="WH_DNA-bd_sf"/>
</dbReference>
<dbReference type="InterPro" id="IPR036388">
    <property type="entry name" value="WH-like_DNA-bd_sf"/>
</dbReference>
<dbReference type="GO" id="GO:0005829">
    <property type="term" value="C:cytosol"/>
    <property type="evidence" value="ECO:0007669"/>
    <property type="project" value="TreeGrafter"/>
</dbReference>
<dbReference type="InterPro" id="IPR011991">
    <property type="entry name" value="ArsR-like_HTH"/>
</dbReference>
<name>A0A643JPT9_9EURY</name>
<evidence type="ECO:0000259" key="4">
    <source>
        <dbReference type="PROSITE" id="PS50956"/>
    </source>
</evidence>
<evidence type="ECO:0000256" key="2">
    <source>
        <dbReference type="ARBA" id="ARBA00023125"/>
    </source>
</evidence>
<dbReference type="EMBL" id="VZUS01000004">
    <property type="protein sequence ID" value="KAB1185445.1"/>
    <property type="molecule type" value="Genomic_DNA"/>
</dbReference>
<accession>A0A643JPT9</accession>
<dbReference type="Pfam" id="PF13412">
    <property type="entry name" value="HTH_24"/>
    <property type="match status" value="1"/>
</dbReference>
<dbReference type="AlphaFoldDB" id="A0A643JPT9"/>
<dbReference type="SUPFAM" id="SSF46785">
    <property type="entry name" value="Winged helix' DNA-binding domain"/>
    <property type="match status" value="1"/>
</dbReference>
<dbReference type="InterPro" id="IPR019888">
    <property type="entry name" value="Tscrpt_reg_AsnC-like"/>
</dbReference>
<evidence type="ECO:0000313" key="5">
    <source>
        <dbReference type="EMBL" id="KAB1185445.1"/>
    </source>
</evidence>
<dbReference type="InterPro" id="IPR000485">
    <property type="entry name" value="AsnC-type_HTH_dom"/>
</dbReference>
<comment type="caution">
    <text evidence="5">The sequence shown here is derived from an EMBL/GenBank/DDBJ whole genome shotgun (WGS) entry which is preliminary data.</text>
</comment>
<proteinExistence type="predicted"/>
<dbReference type="Gene3D" id="3.30.70.920">
    <property type="match status" value="1"/>
</dbReference>
<organism evidence="5">
    <name type="scientific">Haloferax sp. CBA1149</name>
    <dbReference type="NCBI Taxonomy" id="2650753"/>
    <lineage>
        <taxon>Archaea</taxon>
        <taxon>Methanobacteriati</taxon>
        <taxon>Methanobacteriota</taxon>
        <taxon>Stenosarchaea group</taxon>
        <taxon>Halobacteria</taxon>
        <taxon>Halobacteriales</taxon>
        <taxon>Haloferacaceae</taxon>
        <taxon>Haloferax</taxon>
    </lineage>
</organism>
<dbReference type="Pfam" id="PF01037">
    <property type="entry name" value="AsnC_trans_reg"/>
    <property type="match status" value="1"/>
</dbReference>
<protein>
    <submittedName>
        <fullName evidence="5">Lrp/AsnC family transcriptional regulator</fullName>
    </submittedName>
</protein>
<reference evidence="5" key="1">
    <citation type="submission" date="2019-09" db="EMBL/GenBank/DDBJ databases">
        <title>Genomic analysis of Haloferax sp. CBA1149.</title>
        <authorList>
            <person name="Roh S.W."/>
        </authorList>
    </citation>
    <scope>NUCLEOTIDE SEQUENCE</scope>
    <source>
        <strain evidence="5">CBA1149</strain>
    </source>
</reference>
<dbReference type="SUPFAM" id="SSF54909">
    <property type="entry name" value="Dimeric alpha+beta barrel"/>
    <property type="match status" value="1"/>
</dbReference>
<dbReference type="CDD" id="cd00090">
    <property type="entry name" value="HTH_ARSR"/>
    <property type="match status" value="1"/>
</dbReference>
<keyword evidence="3" id="KW-0804">Transcription</keyword>
<sequence length="171" mass="19147">MSGSIEERLLFDETNLALLERIESDFDVSLETLSNELGISKSTVHYRLTKLRESGVIRRTVAELDPVAFGLDMVMITEVSVAHEKGYADEIGEQLKALPGVQQVYYTMGDADFVVISRLQNRDQMNNLIDEVVSIKGVDETSSRFVMKELTTDTGVFSNLSSAMRAKLLEY</sequence>
<dbReference type="GO" id="GO:0043200">
    <property type="term" value="P:response to amino acid"/>
    <property type="evidence" value="ECO:0007669"/>
    <property type="project" value="TreeGrafter"/>
</dbReference>
<evidence type="ECO:0000256" key="1">
    <source>
        <dbReference type="ARBA" id="ARBA00023015"/>
    </source>
</evidence>
<gene>
    <name evidence="5" type="ORF">Hfx1149_15440</name>
</gene>
<keyword evidence="2" id="KW-0238">DNA-binding</keyword>
<dbReference type="Gene3D" id="1.10.10.10">
    <property type="entry name" value="Winged helix-like DNA-binding domain superfamily/Winged helix DNA-binding domain"/>
    <property type="match status" value="1"/>
</dbReference>
<feature type="domain" description="HTH asnC-type" evidence="4">
    <location>
        <begin position="28"/>
        <end position="72"/>
    </location>
</feature>
<dbReference type="PANTHER" id="PTHR30154">
    <property type="entry name" value="LEUCINE-RESPONSIVE REGULATORY PROTEIN"/>
    <property type="match status" value="1"/>
</dbReference>
<dbReference type="PRINTS" id="PR00033">
    <property type="entry name" value="HTHASNC"/>
</dbReference>
<keyword evidence="1" id="KW-0805">Transcription regulation</keyword>
<dbReference type="PANTHER" id="PTHR30154:SF34">
    <property type="entry name" value="TRANSCRIPTIONAL REGULATOR AZLB"/>
    <property type="match status" value="1"/>
</dbReference>
<dbReference type="InterPro" id="IPR019887">
    <property type="entry name" value="Tscrpt_reg_AsnC/Lrp_C"/>
</dbReference>
<dbReference type="SMART" id="SM00344">
    <property type="entry name" value="HTH_ASNC"/>
    <property type="match status" value="1"/>
</dbReference>